<dbReference type="InterPro" id="IPR036278">
    <property type="entry name" value="Sialidase_sf"/>
</dbReference>
<dbReference type="SUPFAM" id="SSF50939">
    <property type="entry name" value="Sialidases"/>
    <property type="match status" value="1"/>
</dbReference>
<keyword evidence="1" id="KW-0472">Membrane</keyword>
<dbReference type="EMBL" id="JBHTHM010000030">
    <property type="protein sequence ID" value="MFD0782684.1"/>
    <property type="molecule type" value="Genomic_DNA"/>
</dbReference>
<name>A0ABW2ZWI2_9ACTN</name>
<evidence type="ECO:0000313" key="3">
    <source>
        <dbReference type="Proteomes" id="UP001597053"/>
    </source>
</evidence>
<comment type="caution">
    <text evidence="2">The sequence shown here is derived from an EMBL/GenBank/DDBJ whole genome shotgun (WGS) entry which is preliminary data.</text>
</comment>
<gene>
    <name evidence="2" type="ORF">ACFQZ8_01905</name>
</gene>
<dbReference type="Proteomes" id="UP001597053">
    <property type="component" value="Unassembled WGS sequence"/>
</dbReference>
<evidence type="ECO:0000313" key="2">
    <source>
        <dbReference type="EMBL" id="MFD0782684.1"/>
    </source>
</evidence>
<feature type="transmembrane region" description="Helical" evidence="1">
    <location>
        <begin position="6"/>
        <end position="28"/>
    </location>
</feature>
<organism evidence="2 3">
    <name type="scientific">Micromonospora azadirachtae</name>
    <dbReference type="NCBI Taxonomy" id="1970735"/>
    <lineage>
        <taxon>Bacteria</taxon>
        <taxon>Bacillati</taxon>
        <taxon>Actinomycetota</taxon>
        <taxon>Actinomycetes</taxon>
        <taxon>Micromonosporales</taxon>
        <taxon>Micromonosporaceae</taxon>
        <taxon>Micromonospora</taxon>
    </lineage>
</organism>
<reference evidence="3" key="1">
    <citation type="journal article" date="2019" name="Int. J. Syst. Evol. Microbiol.">
        <title>The Global Catalogue of Microorganisms (GCM) 10K type strain sequencing project: providing services to taxonomists for standard genome sequencing and annotation.</title>
        <authorList>
            <consortium name="The Broad Institute Genomics Platform"/>
            <consortium name="The Broad Institute Genome Sequencing Center for Infectious Disease"/>
            <person name="Wu L."/>
            <person name="Ma J."/>
        </authorList>
    </citation>
    <scope>NUCLEOTIDE SEQUENCE [LARGE SCALE GENOMIC DNA]</scope>
    <source>
        <strain evidence="3">JCM 32148</strain>
    </source>
</reference>
<accession>A0ABW2ZWI2</accession>
<protein>
    <submittedName>
        <fullName evidence="2">Uncharacterized protein</fullName>
    </submittedName>
</protein>
<keyword evidence="3" id="KW-1185">Reference proteome</keyword>
<sequence length="107" mass="10710">RVGAFAAAGPGVAVVAGLTVVGSGLLAVTRTGAGHRLWYSDDLGGSWRPVTMPVPVADSGETAVVAVAQGERLLLMADDGRGAHAWQASGSALRGGDGRACLPSTWN</sequence>
<proteinExistence type="predicted"/>
<dbReference type="Gene3D" id="2.120.10.10">
    <property type="match status" value="1"/>
</dbReference>
<keyword evidence="1" id="KW-0812">Transmembrane</keyword>
<keyword evidence="1" id="KW-1133">Transmembrane helix</keyword>
<evidence type="ECO:0000256" key="1">
    <source>
        <dbReference type="SAM" id="Phobius"/>
    </source>
</evidence>
<feature type="non-terminal residue" evidence="2">
    <location>
        <position position="1"/>
    </location>
</feature>